<keyword evidence="6" id="KW-0695">RNA-directed DNA polymerase</keyword>
<dbReference type="InterPro" id="IPR041588">
    <property type="entry name" value="Integrase_H2C2"/>
</dbReference>
<dbReference type="GO" id="GO:0004519">
    <property type="term" value="F:endonuclease activity"/>
    <property type="evidence" value="ECO:0007669"/>
    <property type="project" value="UniProtKB-KW"/>
</dbReference>
<dbReference type="Gene3D" id="1.10.340.70">
    <property type="match status" value="1"/>
</dbReference>
<gene>
    <name evidence="8" type="ORF">CUNI_LOCUS13774</name>
</gene>
<dbReference type="Pfam" id="PF17921">
    <property type="entry name" value="Integrase_H2C2"/>
    <property type="match status" value="1"/>
</dbReference>
<dbReference type="InterPro" id="IPR043128">
    <property type="entry name" value="Rev_trsase/Diguanyl_cyclase"/>
</dbReference>
<dbReference type="CDD" id="cd09274">
    <property type="entry name" value="RNase_HI_RT_Ty3"/>
    <property type="match status" value="1"/>
</dbReference>
<dbReference type="InterPro" id="IPR000477">
    <property type="entry name" value="RT_dom"/>
</dbReference>
<dbReference type="InterPro" id="IPR041373">
    <property type="entry name" value="RT_RNaseH"/>
</dbReference>
<feature type="domain" description="Reverse transcriptase" evidence="7">
    <location>
        <begin position="94"/>
        <end position="273"/>
    </location>
</feature>
<evidence type="ECO:0000256" key="3">
    <source>
        <dbReference type="ARBA" id="ARBA00022722"/>
    </source>
</evidence>
<dbReference type="Pfam" id="PF17917">
    <property type="entry name" value="RT_RNaseH"/>
    <property type="match status" value="1"/>
</dbReference>
<evidence type="ECO:0000256" key="4">
    <source>
        <dbReference type="ARBA" id="ARBA00022759"/>
    </source>
</evidence>
<keyword evidence="3" id="KW-0540">Nuclease</keyword>
<dbReference type="SUPFAM" id="SSF56672">
    <property type="entry name" value="DNA/RNA polymerases"/>
    <property type="match status" value="1"/>
</dbReference>
<dbReference type="Gene3D" id="3.30.70.270">
    <property type="match status" value="2"/>
</dbReference>
<dbReference type="EMBL" id="CAJHNH020002979">
    <property type="protein sequence ID" value="CAG5128216.1"/>
    <property type="molecule type" value="Genomic_DNA"/>
</dbReference>
<dbReference type="PANTHER" id="PTHR37984:SF5">
    <property type="entry name" value="PROTEIN NYNRIN-LIKE"/>
    <property type="match status" value="1"/>
</dbReference>
<dbReference type="PROSITE" id="PS50878">
    <property type="entry name" value="RT_POL"/>
    <property type="match status" value="1"/>
</dbReference>
<dbReference type="InterPro" id="IPR050951">
    <property type="entry name" value="Retrovirus_Pol_polyprotein"/>
</dbReference>
<keyword evidence="1" id="KW-0808">Transferase</keyword>
<feature type="non-terminal residue" evidence="8">
    <location>
        <position position="652"/>
    </location>
</feature>
<evidence type="ECO:0000313" key="8">
    <source>
        <dbReference type="EMBL" id="CAG5128216.1"/>
    </source>
</evidence>
<proteinExistence type="predicted"/>
<dbReference type="Pfam" id="PF00078">
    <property type="entry name" value="RVT_1"/>
    <property type="match status" value="1"/>
</dbReference>
<accession>A0A8S3ZLL9</accession>
<dbReference type="CDD" id="cd01647">
    <property type="entry name" value="RT_LTR"/>
    <property type="match status" value="1"/>
</dbReference>
<keyword evidence="2" id="KW-0548">Nucleotidyltransferase</keyword>
<protein>
    <recommendedName>
        <fullName evidence="7">Reverse transcriptase domain-containing protein</fullName>
    </recommendedName>
</protein>
<dbReference type="AlphaFoldDB" id="A0A8S3ZLL9"/>
<dbReference type="GO" id="GO:0003964">
    <property type="term" value="F:RNA-directed DNA polymerase activity"/>
    <property type="evidence" value="ECO:0007669"/>
    <property type="project" value="UniProtKB-KW"/>
</dbReference>
<sequence length="652" mass="75666">MSRGEDVYEGKRSNPVRTAEVLKQLQAEPQHRNILESFIVKNEDVFALTDIELGRTQSVQMELDTGEHKPICLRPYRTPLKDREIVEKAIHEMLQAGIIERSLSSWSSPIVIVKKKDGTHRFCCDYRALNKITKNISYPMPVVDDILGLLNKSTYFTTLDARSGFWSIPMSEDASDKSTFSTHLGSFRWLRMPFGLRNSPPVYMRLVDQVLNGLQKFALAYVDDILVFSSGSVEDHLEHVERVFDRLREHDVKLKLNKCNFLKTETKYLGFVINRQGIQPDQEKVKAIQELPHPTNVKEVRGFIGMCGYYRRFIPNFSQIAEPMINLTQKYARFRWTDECQAAFDFLKESLKVIPLLAHPDTDKEMVLYTDASDIAIGACLTIPMSEGEAEIIPGIKNEKPIYFLSHKLSKSQRKWPVIVKEAFAIHYALEKLNYYLHNARFVIKTDHMPLKGLLESPIQNRKIQTWALNIQAYNARIEYIPGTTNTIADLLSRVPYKDSPDETDVGDPDINDHTWEIHAINTNRLEGLGIRDEQDETGEIHEETVSDLMGFDMKIEQEKDEDIRSIIEALKTNKPYKKNKNCLILPEDGQLYYITNKEDDPILRKYIPRHLYLRVLNQYHNDNGHLGIDRTYDAIRTKYYFPDLYRRVYEH</sequence>
<keyword evidence="4" id="KW-0255">Endonuclease</keyword>
<comment type="caution">
    <text evidence="8">The sequence shown here is derived from an EMBL/GenBank/DDBJ whole genome shotgun (WGS) entry which is preliminary data.</text>
</comment>
<organism evidence="8 9">
    <name type="scientific">Candidula unifasciata</name>
    <dbReference type="NCBI Taxonomy" id="100452"/>
    <lineage>
        <taxon>Eukaryota</taxon>
        <taxon>Metazoa</taxon>
        <taxon>Spiralia</taxon>
        <taxon>Lophotrochozoa</taxon>
        <taxon>Mollusca</taxon>
        <taxon>Gastropoda</taxon>
        <taxon>Heterobranchia</taxon>
        <taxon>Euthyneura</taxon>
        <taxon>Panpulmonata</taxon>
        <taxon>Eupulmonata</taxon>
        <taxon>Stylommatophora</taxon>
        <taxon>Helicina</taxon>
        <taxon>Helicoidea</taxon>
        <taxon>Geomitridae</taxon>
        <taxon>Candidula</taxon>
    </lineage>
</organism>
<dbReference type="InterPro" id="IPR043502">
    <property type="entry name" value="DNA/RNA_pol_sf"/>
</dbReference>
<name>A0A8S3ZLL9_9EUPU</name>
<dbReference type="GO" id="GO:0016787">
    <property type="term" value="F:hydrolase activity"/>
    <property type="evidence" value="ECO:0007669"/>
    <property type="project" value="UniProtKB-KW"/>
</dbReference>
<evidence type="ECO:0000256" key="2">
    <source>
        <dbReference type="ARBA" id="ARBA00022695"/>
    </source>
</evidence>
<keyword evidence="9" id="KW-1185">Reference proteome</keyword>
<dbReference type="PANTHER" id="PTHR37984">
    <property type="entry name" value="PROTEIN CBG26694"/>
    <property type="match status" value="1"/>
</dbReference>
<reference evidence="8" key="1">
    <citation type="submission" date="2021-04" db="EMBL/GenBank/DDBJ databases">
        <authorList>
            <consortium name="Molecular Ecology Group"/>
        </authorList>
    </citation>
    <scope>NUCLEOTIDE SEQUENCE</scope>
</reference>
<evidence type="ECO:0000256" key="1">
    <source>
        <dbReference type="ARBA" id="ARBA00022679"/>
    </source>
</evidence>
<evidence type="ECO:0000256" key="5">
    <source>
        <dbReference type="ARBA" id="ARBA00022801"/>
    </source>
</evidence>
<evidence type="ECO:0000259" key="7">
    <source>
        <dbReference type="PROSITE" id="PS50878"/>
    </source>
</evidence>
<dbReference type="Gene3D" id="3.10.10.10">
    <property type="entry name" value="HIV Type 1 Reverse Transcriptase, subunit A, domain 1"/>
    <property type="match status" value="1"/>
</dbReference>
<evidence type="ECO:0000256" key="6">
    <source>
        <dbReference type="ARBA" id="ARBA00022918"/>
    </source>
</evidence>
<evidence type="ECO:0000313" key="9">
    <source>
        <dbReference type="Proteomes" id="UP000678393"/>
    </source>
</evidence>
<keyword evidence="5" id="KW-0378">Hydrolase</keyword>
<dbReference type="FunFam" id="3.30.70.270:FF:000020">
    <property type="entry name" value="Transposon Tf2-6 polyprotein-like Protein"/>
    <property type="match status" value="1"/>
</dbReference>
<dbReference type="OrthoDB" id="6143536at2759"/>
<dbReference type="Proteomes" id="UP000678393">
    <property type="component" value="Unassembled WGS sequence"/>
</dbReference>